<feature type="signal peptide" evidence="2">
    <location>
        <begin position="1"/>
        <end position="19"/>
    </location>
</feature>
<accession>A0A6A6YUV4</accession>
<dbReference type="RefSeq" id="XP_033579273.1">
    <property type="nucleotide sequence ID" value="XM_033723462.1"/>
</dbReference>
<dbReference type="EMBL" id="MU003697">
    <property type="protein sequence ID" value="KAF2812309.1"/>
    <property type="molecule type" value="Genomic_DNA"/>
</dbReference>
<reference evidence="5" key="2">
    <citation type="submission" date="2020-04" db="EMBL/GenBank/DDBJ databases">
        <authorList>
            <consortium name="NCBI Genome Project"/>
        </authorList>
    </citation>
    <scope>NUCLEOTIDE SEQUENCE</scope>
    <source>
        <strain evidence="5">CBS 304.34</strain>
    </source>
</reference>
<dbReference type="GeneID" id="54464355"/>
<evidence type="ECO:0000313" key="4">
    <source>
        <dbReference type="Proteomes" id="UP000504636"/>
    </source>
</evidence>
<dbReference type="OrthoDB" id="10663957at2759"/>
<dbReference type="AlphaFoldDB" id="A0A6A6YUV4"/>
<gene>
    <name evidence="3 5" type="ORF">BDZ99DRAFT_496757</name>
</gene>
<evidence type="ECO:0000256" key="1">
    <source>
        <dbReference type="SAM" id="MobiDB-lite"/>
    </source>
</evidence>
<feature type="compositionally biased region" description="Basic and acidic residues" evidence="1">
    <location>
        <begin position="176"/>
        <end position="185"/>
    </location>
</feature>
<evidence type="ECO:0000313" key="5">
    <source>
        <dbReference type="RefSeq" id="XP_033579273.1"/>
    </source>
</evidence>
<evidence type="ECO:0000256" key="2">
    <source>
        <dbReference type="SAM" id="SignalP"/>
    </source>
</evidence>
<evidence type="ECO:0000313" key="3">
    <source>
        <dbReference type="EMBL" id="KAF2812309.1"/>
    </source>
</evidence>
<name>A0A6A6YUV4_9PEZI</name>
<protein>
    <submittedName>
        <fullName evidence="3 5">Uncharacterized protein</fullName>
    </submittedName>
</protein>
<sequence length="309" mass="32135">MVSVNFLGLLLSSALVVSALNTGTTTVQKCTTKQSSKSIKEVPTSTKTTTVTLLPKIILSTTHKTVTTTAKPITTSIVSETTITDTFTDFAVTNTFSTTSTDYTTITNVAYSTLTFKTEEVTGSATAVLQHGISTVSGNRMNQVTRQEEIPRYAPGAGPPPSPSTPEKAKRAGQHPHGDLVERGAAKGGCNSKTYPVAVQLPADVSITESFSTTLTVTEGETTTIAVAATVTSQNTVSQTVTSYAACATNNILGPALSNGRVIKNIYTNTAGGFSGTSMPACHGVLRRRVQPSSGTCYIFSTLSGTCGA</sequence>
<keyword evidence="2" id="KW-0732">Signal</keyword>
<feature type="region of interest" description="Disordered" evidence="1">
    <location>
        <begin position="151"/>
        <end position="187"/>
    </location>
</feature>
<reference evidence="3 5" key="1">
    <citation type="journal article" date="2020" name="Stud. Mycol.">
        <title>101 Dothideomycetes genomes: a test case for predicting lifestyles and emergence of pathogens.</title>
        <authorList>
            <person name="Haridas S."/>
            <person name="Albert R."/>
            <person name="Binder M."/>
            <person name="Bloem J."/>
            <person name="Labutti K."/>
            <person name="Salamov A."/>
            <person name="Andreopoulos B."/>
            <person name="Baker S."/>
            <person name="Barry K."/>
            <person name="Bills G."/>
            <person name="Bluhm B."/>
            <person name="Cannon C."/>
            <person name="Castanera R."/>
            <person name="Culley D."/>
            <person name="Daum C."/>
            <person name="Ezra D."/>
            <person name="Gonzalez J."/>
            <person name="Henrissat B."/>
            <person name="Kuo A."/>
            <person name="Liang C."/>
            <person name="Lipzen A."/>
            <person name="Lutzoni F."/>
            <person name="Magnuson J."/>
            <person name="Mondo S."/>
            <person name="Nolan M."/>
            <person name="Ohm R."/>
            <person name="Pangilinan J."/>
            <person name="Park H.-J."/>
            <person name="Ramirez L."/>
            <person name="Alfaro M."/>
            <person name="Sun H."/>
            <person name="Tritt A."/>
            <person name="Yoshinaga Y."/>
            <person name="Zwiers L.-H."/>
            <person name="Turgeon B."/>
            <person name="Goodwin S."/>
            <person name="Spatafora J."/>
            <person name="Crous P."/>
            <person name="Grigoriev I."/>
        </authorList>
    </citation>
    <scope>NUCLEOTIDE SEQUENCE</scope>
    <source>
        <strain evidence="3 5">CBS 304.34</strain>
    </source>
</reference>
<keyword evidence="4" id="KW-1185">Reference proteome</keyword>
<organism evidence="3">
    <name type="scientific">Mytilinidion resinicola</name>
    <dbReference type="NCBI Taxonomy" id="574789"/>
    <lineage>
        <taxon>Eukaryota</taxon>
        <taxon>Fungi</taxon>
        <taxon>Dikarya</taxon>
        <taxon>Ascomycota</taxon>
        <taxon>Pezizomycotina</taxon>
        <taxon>Dothideomycetes</taxon>
        <taxon>Pleosporomycetidae</taxon>
        <taxon>Mytilinidiales</taxon>
        <taxon>Mytilinidiaceae</taxon>
        <taxon>Mytilinidion</taxon>
    </lineage>
</organism>
<feature type="chain" id="PRO_5044629392" evidence="2">
    <location>
        <begin position="20"/>
        <end position="309"/>
    </location>
</feature>
<dbReference type="Proteomes" id="UP000504636">
    <property type="component" value="Unplaced"/>
</dbReference>
<proteinExistence type="predicted"/>
<reference evidence="5" key="3">
    <citation type="submission" date="2025-04" db="UniProtKB">
        <authorList>
            <consortium name="RefSeq"/>
        </authorList>
    </citation>
    <scope>IDENTIFICATION</scope>
    <source>
        <strain evidence="5">CBS 304.34</strain>
    </source>
</reference>